<dbReference type="AlphaFoldDB" id="A0A1G2F6T8"/>
<proteinExistence type="predicted"/>
<protein>
    <submittedName>
        <fullName evidence="1">Uncharacterized protein</fullName>
    </submittedName>
</protein>
<sequence length="86" mass="9609">MRGVPALRATKQSRLIATVRGIARLAEAPAKRAALTLNYKGSLAMTTLEEKSHNTQKRSAKCRAFLIEQSFRTKPPHHEPTLISRE</sequence>
<comment type="caution">
    <text evidence="1">The sequence shown here is derived from an EMBL/GenBank/DDBJ whole genome shotgun (WGS) entry which is preliminary data.</text>
</comment>
<gene>
    <name evidence="1" type="ORF">A2174_02095</name>
</gene>
<reference evidence="1 2" key="1">
    <citation type="journal article" date="2016" name="Nat. Commun.">
        <title>Thousands of microbial genomes shed light on interconnected biogeochemical processes in an aquifer system.</title>
        <authorList>
            <person name="Anantharaman K."/>
            <person name="Brown C.T."/>
            <person name="Hug L.A."/>
            <person name="Sharon I."/>
            <person name="Castelle C.J."/>
            <person name="Probst A.J."/>
            <person name="Thomas B.C."/>
            <person name="Singh A."/>
            <person name="Wilkins M.J."/>
            <person name="Karaoz U."/>
            <person name="Brodie E.L."/>
            <person name="Williams K.H."/>
            <person name="Hubbard S.S."/>
            <person name="Banfield J.F."/>
        </authorList>
    </citation>
    <scope>NUCLEOTIDE SEQUENCE [LARGE SCALE GENOMIC DNA]</scope>
</reference>
<evidence type="ECO:0000313" key="2">
    <source>
        <dbReference type="Proteomes" id="UP000177725"/>
    </source>
</evidence>
<evidence type="ECO:0000313" key="1">
    <source>
        <dbReference type="EMBL" id="OGZ33785.1"/>
    </source>
</evidence>
<accession>A0A1G2F6T8</accession>
<dbReference type="Proteomes" id="UP000177725">
    <property type="component" value="Unassembled WGS sequence"/>
</dbReference>
<organism evidence="1 2">
    <name type="scientific">Candidatus Portnoybacteria bacterium RBG_13_41_18</name>
    <dbReference type="NCBI Taxonomy" id="1801991"/>
    <lineage>
        <taxon>Bacteria</taxon>
        <taxon>Candidatus Portnoyibacteriota</taxon>
    </lineage>
</organism>
<dbReference type="EMBL" id="MHMV01000039">
    <property type="protein sequence ID" value="OGZ33785.1"/>
    <property type="molecule type" value="Genomic_DNA"/>
</dbReference>
<name>A0A1G2F6T8_9BACT</name>